<accession>A0A4D6KMB1</accession>
<feature type="region of interest" description="Disordered" evidence="8">
    <location>
        <begin position="160"/>
        <end position="205"/>
    </location>
</feature>
<evidence type="ECO:0000256" key="2">
    <source>
        <dbReference type="ARBA" id="ARBA00022692"/>
    </source>
</evidence>
<feature type="compositionally biased region" description="Pro residues" evidence="8">
    <location>
        <begin position="217"/>
        <end position="235"/>
    </location>
</feature>
<keyword evidence="3" id="KW-0732">Signal</keyword>
<organism evidence="11 12">
    <name type="scientific">Vigna unguiculata</name>
    <name type="common">Cowpea</name>
    <dbReference type="NCBI Taxonomy" id="3917"/>
    <lineage>
        <taxon>Eukaryota</taxon>
        <taxon>Viridiplantae</taxon>
        <taxon>Streptophyta</taxon>
        <taxon>Embryophyta</taxon>
        <taxon>Tracheophyta</taxon>
        <taxon>Spermatophyta</taxon>
        <taxon>Magnoliopsida</taxon>
        <taxon>eudicotyledons</taxon>
        <taxon>Gunneridae</taxon>
        <taxon>Pentapetalae</taxon>
        <taxon>rosids</taxon>
        <taxon>fabids</taxon>
        <taxon>Fabales</taxon>
        <taxon>Fabaceae</taxon>
        <taxon>Papilionoideae</taxon>
        <taxon>50 kb inversion clade</taxon>
        <taxon>NPAAA clade</taxon>
        <taxon>indigoferoid/millettioid clade</taxon>
        <taxon>Phaseoleae</taxon>
        <taxon>Vigna</taxon>
    </lineage>
</organism>
<dbReference type="InterPro" id="IPR013210">
    <property type="entry name" value="LRR_N_plant-typ"/>
</dbReference>
<keyword evidence="1" id="KW-0433">Leucine-rich repeat</keyword>
<evidence type="ECO:0000259" key="10">
    <source>
        <dbReference type="PROSITE" id="PS50011"/>
    </source>
</evidence>
<dbReference type="Gene3D" id="1.10.510.10">
    <property type="entry name" value="Transferase(Phosphotransferase) domain 1"/>
    <property type="match status" value="1"/>
</dbReference>
<evidence type="ECO:0000256" key="9">
    <source>
        <dbReference type="SAM" id="Phobius"/>
    </source>
</evidence>
<dbReference type="PANTHER" id="PTHR46084">
    <property type="entry name" value="PROTEIN MALE DISCOVERER 2"/>
    <property type="match status" value="1"/>
</dbReference>
<dbReference type="InterPro" id="IPR011009">
    <property type="entry name" value="Kinase-like_dom_sf"/>
</dbReference>
<feature type="region of interest" description="Disordered" evidence="8">
    <location>
        <begin position="217"/>
        <end position="257"/>
    </location>
</feature>
<proteinExistence type="predicted"/>
<dbReference type="FunFam" id="3.30.200.20:FF:000489">
    <property type="entry name" value="Inactive receptor-like serine/threonine-protein kinase"/>
    <property type="match status" value="1"/>
</dbReference>
<evidence type="ECO:0000313" key="12">
    <source>
        <dbReference type="Proteomes" id="UP000501690"/>
    </source>
</evidence>
<keyword evidence="11" id="KW-0675">Receptor</keyword>
<keyword evidence="5 9" id="KW-1133">Transmembrane helix</keyword>
<evidence type="ECO:0000256" key="7">
    <source>
        <dbReference type="ARBA" id="ARBA00046288"/>
    </source>
</evidence>
<evidence type="ECO:0000313" key="11">
    <source>
        <dbReference type="EMBL" id="QCD77820.1"/>
    </source>
</evidence>
<dbReference type="Pfam" id="PF08263">
    <property type="entry name" value="LRRNT_2"/>
    <property type="match status" value="1"/>
</dbReference>
<evidence type="ECO:0000256" key="3">
    <source>
        <dbReference type="ARBA" id="ARBA00022729"/>
    </source>
</evidence>
<name>A0A4D6KMB1_VIGUN</name>
<feature type="domain" description="Protein kinase" evidence="10">
    <location>
        <begin position="328"/>
        <end position="591"/>
    </location>
</feature>
<evidence type="ECO:0000256" key="5">
    <source>
        <dbReference type="ARBA" id="ARBA00022989"/>
    </source>
</evidence>
<comment type="subcellular location">
    <subcellularLocation>
        <location evidence="7">Endomembrane system</location>
        <topology evidence="7">Single-pass type I membrane protein</topology>
    </subcellularLocation>
</comment>
<feature type="transmembrane region" description="Helical" evidence="9">
    <location>
        <begin position="266"/>
        <end position="288"/>
    </location>
</feature>
<dbReference type="EMBL" id="CP039345">
    <property type="protein sequence ID" value="QCD77820.1"/>
    <property type="molecule type" value="Genomic_DNA"/>
</dbReference>
<feature type="compositionally biased region" description="Low complexity" evidence="8">
    <location>
        <begin position="177"/>
        <end position="205"/>
    </location>
</feature>
<dbReference type="SUPFAM" id="SSF56112">
    <property type="entry name" value="Protein kinase-like (PK-like)"/>
    <property type="match status" value="1"/>
</dbReference>
<reference evidence="11 12" key="1">
    <citation type="submission" date="2019-04" db="EMBL/GenBank/DDBJ databases">
        <title>An improved genome assembly and genetic linkage map for asparagus bean, Vigna unguiculata ssp. sesquipedialis.</title>
        <authorList>
            <person name="Xia Q."/>
            <person name="Zhang R."/>
            <person name="Dong Y."/>
        </authorList>
    </citation>
    <scope>NUCLEOTIDE SEQUENCE [LARGE SCALE GENOMIC DNA]</scope>
    <source>
        <tissue evidence="11">Leaf</tissue>
    </source>
</reference>
<dbReference type="GO" id="GO:0004672">
    <property type="term" value="F:protein kinase activity"/>
    <property type="evidence" value="ECO:0007669"/>
    <property type="project" value="InterPro"/>
</dbReference>
<keyword evidence="4" id="KW-0677">Repeat</keyword>
<sequence>MEERWRFITWLKLLRVLVALLSLLFTFTMEPVRCSTLNSEGLALQKMKEKVVRDPLGSSWSWNREVVDHCSWFGIECSHGRVVSLKIGVNVIFPLILYDVCLNFCIDDLHLIWYTCEELFISQELERSVLCLKLPACDRHIGEHGDTSSIRKLLQAANGVDDDKETLSPSPSPSPFPSTLSPLSEPFSPSQSLSDSPELSPSPSPSLSGFFFSLSPSPSPVPAPTPHTSPPPNPPTLLSTPPHSNWVSMPSPASSANTSNTNQHAVIIWSTLGGFSFILVSLVVFLCFRSNKVVTVKPWATGLSGQLQKAFLTGVPSLKRTELEVACEYFSNIIGSLPDGTVYKGTLSSGVEIAVVSSAVTSSHNWSKNLETQFRKKIAMLSRVNHKNFVNLIGYCEENKPFTRMMVFEYAPNGTLFEHLHIREAERLDWGMRIRIAMGIAYCLEHMHELTPPIAYRNILSSSVYLTEDYAAKLSDFSFWTDIVSTKKGSESAQLLETAPEYVKANVYSFGVLLFELITGRIPFAVENGLFEDWAAEYIKGQPLRDMVDSNLNSLQANEIEKWEEVINICVDPDPEKRPTMREVTSKLKEITTIGPDGATPKASPLWWAEIEIMSPDLSSDVNP</sequence>
<evidence type="ECO:0000256" key="6">
    <source>
        <dbReference type="ARBA" id="ARBA00023136"/>
    </source>
</evidence>
<dbReference type="GO" id="GO:0005524">
    <property type="term" value="F:ATP binding"/>
    <property type="evidence" value="ECO:0007669"/>
    <property type="project" value="InterPro"/>
</dbReference>
<dbReference type="InterPro" id="IPR000719">
    <property type="entry name" value="Prot_kinase_dom"/>
</dbReference>
<dbReference type="PROSITE" id="PS50011">
    <property type="entry name" value="PROTEIN_KINASE_DOM"/>
    <property type="match status" value="1"/>
</dbReference>
<protein>
    <submittedName>
        <fullName evidence="11">Kinase/ transmembrane receptor protein kinase</fullName>
    </submittedName>
</protein>
<dbReference type="GO" id="GO:0012505">
    <property type="term" value="C:endomembrane system"/>
    <property type="evidence" value="ECO:0007669"/>
    <property type="project" value="UniProtKB-SubCell"/>
</dbReference>
<dbReference type="AlphaFoldDB" id="A0A4D6KMB1"/>
<dbReference type="Gene3D" id="3.30.200.20">
    <property type="entry name" value="Phosphorylase Kinase, domain 1"/>
    <property type="match status" value="1"/>
</dbReference>
<dbReference type="InterPro" id="IPR001245">
    <property type="entry name" value="Ser-Thr/Tyr_kinase_cat_dom"/>
</dbReference>
<keyword evidence="6 9" id="KW-0472">Membrane</keyword>
<keyword evidence="11" id="KW-0808">Transferase</keyword>
<dbReference type="Proteomes" id="UP000501690">
    <property type="component" value="Linkage Group LG1"/>
</dbReference>
<evidence type="ECO:0000256" key="4">
    <source>
        <dbReference type="ARBA" id="ARBA00022737"/>
    </source>
</evidence>
<evidence type="ECO:0000256" key="1">
    <source>
        <dbReference type="ARBA" id="ARBA00022614"/>
    </source>
</evidence>
<dbReference type="Pfam" id="PF07714">
    <property type="entry name" value="PK_Tyr_Ser-Thr"/>
    <property type="match status" value="1"/>
</dbReference>
<keyword evidence="11" id="KW-0418">Kinase</keyword>
<gene>
    <name evidence="11" type="ORF">DEO72_LG1g1448</name>
</gene>
<keyword evidence="2 9" id="KW-0812">Transmembrane</keyword>
<keyword evidence="12" id="KW-1185">Reference proteome</keyword>
<evidence type="ECO:0000256" key="8">
    <source>
        <dbReference type="SAM" id="MobiDB-lite"/>
    </source>
</evidence>
<dbReference type="PANTHER" id="PTHR46084:SF14">
    <property type="entry name" value="PROTEIN KINASE DOMAIN-CONTAINING PROTEIN"/>
    <property type="match status" value="1"/>
</dbReference>